<dbReference type="PANTHER" id="PTHR30026">
    <property type="entry name" value="OUTER MEMBRANE PROTEIN TOLC"/>
    <property type="match status" value="1"/>
</dbReference>
<dbReference type="GO" id="GO:1990281">
    <property type="term" value="C:efflux pump complex"/>
    <property type="evidence" value="ECO:0007669"/>
    <property type="project" value="TreeGrafter"/>
</dbReference>
<dbReference type="RefSeq" id="WP_035076700.1">
    <property type="nucleotide sequence ID" value="NZ_JMIH01000024.1"/>
</dbReference>
<comment type="subcellular location">
    <subcellularLocation>
        <location evidence="1">Cell outer membrane</location>
    </subcellularLocation>
</comment>
<gene>
    <name evidence="8" type="ORF">EL17_16310</name>
</gene>
<keyword evidence="9" id="KW-1185">Reference proteome</keyword>
<protein>
    <submittedName>
        <fullName evidence="8">Transporter</fullName>
    </submittedName>
</protein>
<dbReference type="STRING" id="1048983.EL17_16310"/>
<evidence type="ECO:0000256" key="7">
    <source>
        <dbReference type="ARBA" id="ARBA00023237"/>
    </source>
</evidence>
<comment type="caution">
    <text evidence="8">The sequence shown here is derived from an EMBL/GenBank/DDBJ whole genome shotgun (WGS) entry which is preliminary data.</text>
</comment>
<organism evidence="8 9">
    <name type="scientific">Anditalea andensis</name>
    <dbReference type="NCBI Taxonomy" id="1048983"/>
    <lineage>
        <taxon>Bacteria</taxon>
        <taxon>Pseudomonadati</taxon>
        <taxon>Bacteroidota</taxon>
        <taxon>Cytophagia</taxon>
        <taxon>Cytophagales</taxon>
        <taxon>Cytophagaceae</taxon>
        <taxon>Anditalea</taxon>
    </lineage>
</organism>
<keyword evidence="6" id="KW-0472">Membrane</keyword>
<keyword evidence="7" id="KW-0998">Cell outer membrane</keyword>
<dbReference type="Proteomes" id="UP000027821">
    <property type="component" value="Unassembled WGS sequence"/>
</dbReference>
<evidence type="ECO:0000313" key="9">
    <source>
        <dbReference type="Proteomes" id="UP000027821"/>
    </source>
</evidence>
<keyword evidence="4" id="KW-1134">Transmembrane beta strand</keyword>
<proteinExistence type="inferred from homology"/>
<dbReference type="Pfam" id="PF02321">
    <property type="entry name" value="OEP"/>
    <property type="match status" value="2"/>
</dbReference>
<dbReference type="EMBL" id="JMIH01000024">
    <property type="protein sequence ID" value="KEO72312.1"/>
    <property type="molecule type" value="Genomic_DNA"/>
</dbReference>
<dbReference type="GO" id="GO:0015288">
    <property type="term" value="F:porin activity"/>
    <property type="evidence" value="ECO:0007669"/>
    <property type="project" value="TreeGrafter"/>
</dbReference>
<dbReference type="InterPro" id="IPR051906">
    <property type="entry name" value="TolC-like"/>
</dbReference>
<keyword evidence="3" id="KW-0813">Transport</keyword>
<dbReference type="eggNOG" id="COG1538">
    <property type="taxonomic scope" value="Bacteria"/>
</dbReference>
<evidence type="ECO:0000256" key="5">
    <source>
        <dbReference type="ARBA" id="ARBA00022692"/>
    </source>
</evidence>
<keyword evidence="5" id="KW-0812">Transmembrane</keyword>
<dbReference type="SUPFAM" id="SSF56954">
    <property type="entry name" value="Outer membrane efflux proteins (OEP)"/>
    <property type="match status" value="1"/>
</dbReference>
<dbReference type="OrthoDB" id="9811587at2"/>
<evidence type="ECO:0000256" key="2">
    <source>
        <dbReference type="ARBA" id="ARBA00007613"/>
    </source>
</evidence>
<reference evidence="8 9" key="1">
    <citation type="submission" date="2014-04" db="EMBL/GenBank/DDBJ databases">
        <title>Characterization and application of a salt tolerant electro-active bacterium.</title>
        <authorList>
            <person name="Yang L."/>
            <person name="Wei S."/>
            <person name="Tay Q.X.M."/>
        </authorList>
    </citation>
    <scope>NUCLEOTIDE SEQUENCE [LARGE SCALE GENOMIC DNA]</scope>
    <source>
        <strain evidence="8 9">LY1</strain>
    </source>
</reference>
<evidence type="ECO:0000256" key="6">
    <source>
        <dbReference type="ARBA" id="ARBA00023136"/>
    </source>
</evidence>
<evidence type="ECO:0000256" key="1">
    <source>
        <dbReference type="ARBA" id="ARBA00004442"/>
    </source>
</evidence>
<evidence type="ECO:0000256" key="4">
    <source>
        <dbReference type="ARBA" id="ARBA00022452"/>
    </source>
</evidence>
<evidence type="ECO:0000256" key="3">
    <source>
        <dbReference type="ARBA" id="ARBA00022448"/>
    </source>
</evidence>
<dbReference type="GO" id="GO:0009279">
    <property type="term" value="C:cell outer membrane"/>
    <property type="evidence" value="ECO:0007669"/>
    <property type="project" value="UniProtKB-SubCell"/>
</dbReference>
<dbReference type="InterPro" id="IPR003423">
    <property type="entry name" value="OMP_efflux"/>
</dbReference>
<dbReference type="AlphaFoldDB" id="A0A074LEU1"/>
<dbReference type="PANTHER" id="PTHR30026:SF20">
    <property type="entry name" value="OUTER MEMBRANE PROTEIN TOLC"/>
    <property type="match status" value="1"/>
</dbReference>
<accession>A0A074LEU1</accession>
<dbReference type="GO" id="GO:0015562">
    <property type="term" value="F:efflux transmembrane transporter activity"/>
    <property type="evidence" value="ECO:0007669"/>
    <property type="project" value="InterPro"/>
</dbReference>
<evidence type="ECO:0000313" key="8">
    <source>
        <dbReference type="EMBL" id="KEO72312.1"/>
    </source>
</evidence>
<name>A0A074LEU1_9BACT</name>
<dbReference type="Gene3D" id="1.20.1600.10">
    <property type="entry name" value="Outer membrane efflux proteins (OEP)"/>
    <property type="match status" value="1"/>
</dbReference>
<sequence length="445" mass="51379">MKIFIAIMFLMGAFVPNVYSQDTLLLDFSEAIRIGLSQNLMFQTKINEQEILKKERQAALLGHLPRVNMSNSFYRQMGQQYQQVEGQLIVTNVTNDIASSNINATLPLVNAGRRLNTTRATRLYEDAGEHGLHRAAQEVVFNIAQQYLQVLLDRELYLIALENLENQKQQLRQIEGFVEAGIRTLSDQYNQQSEVARLLTVVLDAEIKMETDLWLFAETLQLESGSYPMLEPVNMDAQRSEFMELSLPELYEISLNNRRDLLEQKSMEQGHKRMLSVSRSFYYPQLSAYFNYSTFATTLDERSFADQFLRIYPQSTIGLSLTIPIFNNFENKVLVTRSKVAYQNQQLEYKAQERMLTQETKLAYDNYRAAIRREEATKVQLSAAEEAQKVIAERFRLGVSNFVDLAQANQQLVEAQSDYTQAVYTNYFQEVILRYTLGILEVESL</sequence>
<comment type="similarity">
    <text evidence="2">Belongs to the outer membrane factor (OMF) (TC 1.B.17) family.</text>
</comment>